<reference evidence="2 3" key="1">
    <citation type="submission" date="2024-07" db="EMBL/GenBank/DDBJ databases">
        <title>Chromosome-level genome assembly of the water stick insect Ranatra chinensis (Heteroptera: Nepidae).</title>
        <authorList>
            <person name="Liu X."/>
        </authorList>
    </citation>
    <scope>NUCLEOTIDE SEQUENCE [LARGE SCALE GENOMIC DNA]</scope>
    <source>
        <strain evidence="2">Cailab_2021Rc</strain>
        <tissue evidence="2">Muscle</tissue>
    </source>
</reference>
<name>A0ABD0Y7T5_9HEMI</name>
<dbReference type="AlphaFoldDB" id="A0ABD0Y7T5"/>
<feature type="region of interest" description="Disordered" evidence="1">
    <location>
        <begin position="64"/>
        <end position="83"/>
    </location>
</feature>
<evidence type="ECO:0000313" key="2">
    <source>
        <dbReference type="EMBL" id="KAL1123302.1"/>
    </source>
</evidence>
<organism evidence="2 3">
    <name type="scientific">Ranatra chinensis</name>
    <dbReference type="NCBI Taxonomy" id="642074"/>
    <lineage>
        <taxon>Eukaryota</taxon>
        <taxon>Metazoa</taxon>
        <taxon>Ecdysozoa</taxon>
        <taxon>Arthropoda</taxon>
        <taxon>Hexapoda</taxon>
        <taxon>Insecta</taxon>
        <taxon>Pterygota</taxon>
        <taxon>Neoptera</taxon>
        <taxon>Paraneoptera</taxon>
        <taxon>Hemiptera</taxon>
        <taxon>Heteroptera</taxon>
        <taxon>Panheteroptera</taxon>
        <taxon>Nepomorpha</taxon>
        <taxon>Nepidae</taxon>
        <taxon>Ranatrinae</taxon>
        <taxon>Ranatra</taxon>
    </lineage>
</organism>
<sequence length="117" mass="13537">MFYKNKKQETTCGPTLQNDMVSRRRILSRSRDDLNLEMSAPFQQPEEEEDVWFNKDKLYKNKKQETTEIGTEERGPSKKVRRGPTYITCSSSYVVNVVLYITEDGEYRDDIAGGTGV</sequence>
<evidence type="ECO:0000313" key="3">
    <source>
        <dbReference type="Proteomes" id="UP001558652"/>
    </source>
</evidence>
<feature type="compositionally biased region" description="Basic and acidic residues" evidence="1">
    <location>
        <begin position="64"/>
        <end position="76"/>
    </location>
</feature>
<evidence type="ECO:0000256" key="1">
    <source>
        <dbReference type="SAM" id="MobiDB-lite"/>
    </source>
</evidence>
<comment type="caution">
    <text evidence="2">The sequence shown here is derived from an EMBL/GenBank/DDBJ whole genome shotgun (WGS) entry which is preliminary data.</text>
</comment>
<dbReference type="EMBL" id="JBFDAA010000012">
    <property type="protein sequence ID" value="KAL1123302.1"/>
    <property type="molecule type" value="Genomic_DNA"/>
</dbReference>
<accession>A0ABD0Y7T5</accession>
<proteinExistence type="predicted"/>
<protein>
    <submittedName>
        <fullName evidence="2">Uncharacterized protein</fullName>
    </submittedName>
</protein>
<keyword evidence="3" id="KW-1185">Reference proteome</keyword>
<dbReference type="Proteomes" id="UP001558652">
    <property type="component" value="Unassembled WGS sequence"/>
</dbReference>
<gene>
    <name evidence="2" type="ORF">AAG570_002388</name>
</gene>